<dbReference type="Pfam" id="PF12044">
    <property type="entry name" value="Metallopep"/>
    <property type="match status" value="1"/>
</dbReference>
<dbReference type="PANTHER" id="PTHR21054">
    <property type="entry name" value="ZINC METALLOPROTEINASE-RELATED"/>
    <property type="match status" value="1"/>
</dbReference>
<accession>A0A1Y2ETC1</accession>
<proteinExistence type="predicted"/>
<dbReference type="InterPro" id="IPR001229">
    <property type="entry name" value="Jacalin-like_lectin_dom"/>
</dbReference>
<comment type="caution">
    <text evidence="2">The sequence shown here is derived from an EMBL/GenBank/DDBJ whole genome shotgun (WGS) entry which is preliminary data.</text>
</comment>
<dbReference type="GeneID" id="63786796"/>
<dbReference type="Pfam" id="PF01419">
    <property type="entry name" value="Jacalin"/>
    <property type="match status" value="1"/>
</dbReference>
<dbReference type="Proteomes" id="UP000193685">
    <property type="component" value="Unassembled WGS sequence"/>
</dbReference>
<dbReference type="STRING" id="56484.A0A1Y2ETC1"/>
<dbReference type="Gene3D" id="2.100.10.30">
    <property type="entry name" value="Jacalin-like lectin domain"/>
    <property type="match status" value="1"/>
</dbReference>
<dbReference type="InterPro" id="IPR053002">
    <property type="entry name" value="Metalloproteinase_M10B"/>
</dbReference>
<name>A0A1Y2ETC1_PROLT</name>
<dbReference type="OMA" id="YSIEIFC"/>
<organism evidence="2 3">
    <name type="scientific">Protomyces lactucae-debilis</name>
    <dbReference type="NCBI Taxonomy" id="2754530"/>
    <lineage>
        <taxon>Eukaryota</taxon>
        <taxon>Fungi</taxon>
        <taxon>Dikarya</taxon>
        <taxon>Ascomycota</taxon>
        <taxon>Taphrinomycotina</taxon>
        <taxon>Taphrinomycetes</taxon>
        <taxon>Taphrinales</taxon>
        <taxon>Protomycetaceae</taxon>
        <taxon>Protomyces</taxon>
    </lineage>
</organism>
<evidence type="ECO:0000313" key="3">
    <source>
        <dbReference type="Proteomes" id="UP000193685"/>
    </source>
</evidence>
<feature type="domain" description="Jacalin-type lectin" evidence="1">
    <location>
        <begin position="508"/>
        <end position="616"/>
    </location>
</feature>
<dbReference type="AlphaFoldDB" id="A0A1Y2ETC1"/>
<dbReference type="InterPro" id="IPR036404">
    <property type="entry name" value="Jacalin-like_lectin_dom_sf"/>
</dbReference>
<reference evidence="2 3" key="1">
    <citation type="submission" date="2016-07" db="EMBL/GenBank/DDBJ databases">
        <title>Pervasive Adenine N6-methylation of Active Genes in Fungi.</title>
        <authorList>
            <consortium name="DOE Joint Genome Institute"/>
            <person name="Mondo S.J."/>
            <person name="Dannebaum R.O."/>
            <person name="Kuo R.C."/>
            <person name="Labutti K."/>
            <person name="Haridas S."/>
            <person name="Kuo A."/>
            <person name="Salamov A."/>
            <person name="Ahrendt S.R."/>
            <person name="Lipzen A."/>
            <person name="Sullivan W."/>
            <person name="Andreopoulos W.B."/>
            <person name="Clum A."/>
            <person name="Lindquist E."/>
            <person name="Daum C."/>
            <person name="Ramamoorthy G.K."/>
            <person name="Gryganskyi A."/>
            <person name="Culley D."/>
            <person name="Magnuson J.K."/>
            <person name="James T.Y."/>
            <person name="O'Malley M.A."/>
            <person name="Stajich J.E."/>
            <person name="Spatafora J.W."/>
            <person name="Visel A."/>
            <person name="Grigoriev I.V."/>
        </authorList>
    </citation>
    <scope>NUCLEOTIDE SEQUENCE [LARGE SCALE GENOMIC DNA]</scope>
    <source>
        <strain evidence="2 3">12-1054</strain>
    </source>
</reference>
<dbReference type="SUPFAM" id="SSF51101">
    <property type="entry name" value="Mannose-binding lectins"/>
    <property type="match status" value="1"/>
</dbReference>
<dbReference type="PANTHER" id="PTHR21054:SF2">
    <property type="entry name" value="MIP04191P"/>
    <property type="match status" value="1"/>
</dbReference>
<dbReference type="OrthoDB" id="74460at2759"/>
<dbReference type="EMBL" id="MCFI01000028">
    <property type="protein sequence ID" value="ORY74811.1"/>
    <property type="molecule type" value="Genomic_DNA"/>
</dbReference>
<protein>
    <submittedName>
        <fullName evidence="2">Putative peptidase family-domain-containing protein</fullName>
    </submittedName>
</protein>
<dbReference type="GO" id="GO:0005737">
    <property type="term" value="C:cytoplasm"/>
    <property type="evidence" value="ECO:0007669"/>
    <property type="project" value="TreeGrafter"/>
</dbReference>
<dbReference type="RefSeq" id="XP_040722117.1">
    <property type="nucleotide sequence ID" value="XM_040870197.1"/>
</dbReference>
<gene>
    <name evidence="2" type="ORF">BCR37DRAFT_384233</name>
</gene>
<evidence type="ECO:0000313" key="2">
    <source>
        <dbReference type="EMBL" id="ORY74811.1"/>
    </source>
</evidence>
<evidence type="ECO:0000259" key="1">
    <source>
        <dbReference type="Pfam" id="PF01419"/>
    </source>
</evidence>
<dbReference type="InterPro" id="IPR021917">
    <property type="entry name" value="Unchr_Zn-peptidase-like"/>
</dbReference>
<sequence length="622" mass="67756">MNAPSSILDAMLPQITSLFPGSTVHTRLLLVHGSVHGVNQGTLHITPQGSPSLQVSIVSSTFKALIPLQSGDNVIHLAYESHRSEYPVRYAPLSTPPLKLVIIAGKDSPLLYDDVPNPREPNTVETAIKKLRLAGYLWSAYTANESFNAGFGHRTFGLDEAVTQDSLSRHSSTVQNTAHVRVLRSNYTVAEIRDPQRAQQNKEAGAAGSLFDIALQTLAAHPDTNGPREYIAALILDAHYDTTTKLIVGHAALGGGTPQVSLAIFGSHSLFAWPSCLEDIERCFTDTREVDTRYCGIDAEGKRYYSACNVGIGAMMHECGHLFGCPHQASGVMLRDYPRLHRSITAMEPALAQQEVGDGLCHWHLLDLLRFATHPSFKLPEDDTLQGDMTAMPCPAGLYVEAQDGLRFIEIYAGGEFPAGQMLFEHSKHNKHIRTQQLILSEEQCRQHVNATPGKLKISLFSRTNHNTVIEDLAAALHPEHIAGIGDIYKSSALGYYPGEDSQVLLDAPVSKIVIFAGASLDGMECHMAGSRPSLQLFGKRGGARHVFEFVPGEVITGFHVRSGAWVDGLAITTNHRQLPMCGNLNGGSLHTLRAPPGMRCCGVFGKVQDWTTQFGMLYTTT</sequence>
<keyword evidence="3" id="KW-1185">Reference proteome</keyword>